<feature type="transmembrane region" description="Helical" evidence="1">
    <location>
        <begin position="61"/>
        <end position="83"/>
    </location>
</feature>
<dbReference type="RefSeq" id="WP_159804465.1">
    <property type="nucleotide sequence ID" value="NZ_BLJE01000001.1"/>
</dbReference>
<accession>A0A6N6JE28</accession>
<keyword evidence="3" id="KW-1185">Reference proteome</keyword>
<protein>
    <recommendedName>
        <fullName evidence="4">DUF998 domain-containing protein</fullName>
    </recommendedName>
</protein>
<dbReference type="Proteomes" id="UP000436822">
    <property type="component" value="Unassembled WGS sequence"/>
</dbReference>
<keyword evidence="1" id="KW-0472">Membrane</keyword>
<evidence type="ECO:0008006" key="4">
    <source>
        <dbReference type="Google" id="ProtNLM"/>
    </source>
</evidence>
<feature type="transmembrane region" description="Helical" evidence="1">
    <location>
        <begin position="156"/>
        <end position="175"/>
    </location>
</feature>
<evidence type="ECO:0000313" key="2">
    <source>
        <dbReference type="EMBL" id="GFE63538.1"/>
    </source>
</evidence>
<feature type="transmembrane region" description="Helical" evidence="1">
    <location>
        <begin position="90"/>
        <end position="110"/>
    </location>
</feature>
<feature type="transmembrane region" description="Helical" evidence="1">
    <location>
        <begin position="187"/>
        <end position="206"/>
    </location>
</feature>
<sequence>MSGKLEHARTLHPSLLKFCGYLAIFGAIALVVGNIWGSLVVPDHDWVADTVSDLAAGEYEIIQDFALYLYAAGLLGLALAGAHFHAGKRWWSAGILSLAILAALVVVIGARNEYGDGDNEGVVIHIYLVYGLGVFFLIAPLSLARGLAKRSTRDAMISRGCAIAWGIAAPIFFFLPTEFDGLWERGLGVITVIWVIMMGLHFLRAAQDLAES</sequence>
<dbReference type="OrthoDB" id="581705at2"/>
<dbReference type="Pfam" id="PF06197">
    <property type="entry name" value="DUF998"/>
    <property type="match status" value="1"/>
</dbReference>
<dbReference type="InterPro" id="IPR009339">
    <property type="entry name" value="DUF998"/>
</dbReference>
<name>A0A6N6JE28_9RHOB</name>
<evidence type="ECO:0000313" key="3">
    <source>
        <dbReference type="Proteomes" id="UP000436822"/>
    </source>
</evidence>
<gene>
    <name evidence="2" type="ORF">KIN_06120</name>
</gene>
<feature type="transmembrane region" description="Helical" evidence="1">
    <location>
        <begin position="21"/>
        <end position="41"/>
    </location>
</feature>
<organism evidence="2 3">
    <name type="scientific">Litoreibacter roseus</name>
    <dbReference type="NCBI Taxonomy" id="2601869"/>
    <lineage>
        <taxon>Bacteria</taxon>
        <taxon>Pseudomonadati</taxon>
        <taxon>Pseudomonadota</taxon>
        <taxon>Alphaproteobacteria</taxon>
        <taxon>Rhodobacterales</taxon>
        <taxon>Roseobacteraceae</taxon>
        <taxon>Litoreibacter</taxon>
    </lineage>
</organism>
<dbReference type="AlphaFoldDB" id="A0A6N6JE28"/>
<feature type="transmembrane region" description="Helical" evidence="1">
    <location>
        <begin position="122"/>
        <end position="144"/>
    </location>
</feature>
<keyword evidence="1" id="KW-0812">Transmembrane</keyword>
<comment type="caution">
    <text evidence="2">The sequence shown here is derived from an EMBL/GenBank/DDBJ whole genome shotgun (WGS) entry which is preliminary data.</text>
</comment>
<dbReference type="EMBL" id="BLJE01000001">
    <property type="protein sequence ID" value="GFE63538.1"/>
    <property type="molecule type" value="Genomic_DNA"/>
</dbReference>
<evidence type="ECO:0000256" key="1">
    <source>
        <dbReference type="SAM" id="Phobius"/>
    </source>
</evidence>
<reference evidence="2 3" key="1">
    <citation type="submission" date="2019-12" db="EMBL/GenBank/DDBJ databases">
        <title>Litoreibacter badius sp. nov., a novel bacteriochlorophyll a-containing bacterium in the genus Litoreibacter.</title>
        <authorList>
            <person name="Kanamuro M."/>
            <person name="Takabe Y."/>
            <person name="Mori K."/>
            <person name="Takaichi S."/>
            <person name="Hanada S."/>
        </authorList>
    </citation>
    <scope>NUCLEOTIDE SEQUENCE [LARGE SCALE GENOMIC DNA]</scope>
    <source>
        <strain evidence="2 3">K6</strain>
    </source>
</reference>
<proteinExistence type="predicted"/>
<keyword evidence="1" id="KW-1133">Transmembrane helix</keyword>